<reference evidence="2" key="1">
    <citation type="journal article" date="2008" name="Nat. Genet.">
        <title>The Pristionchus pacificus genome provides a unique perspective on nematode lifestyle and parasitism.</title>
        <authorList>
            <person name="Dieterich C."/>
            <person name="Clifton S.W."/>
            <person name="Schuster L.N."/>
            <person name="Chinwalla A."/>
            <person name="Delehaunty K."/>
            <person name="Dinkelacker I."/>
            <person name="Fulton L."/>
            <person name="Fulton R."/>
            <person name="Godfrey J."/>
            <person name="Minx P."/>
            <person name="Mitreva M."/>
            <person name="Roeseler W."/>
            <person name="Tian H."/>
            <person name="Witte H."/>
            <person name="Yang S.P."/>
            <person name="Wilson R.K."/>
            <person name="Sommer R.J."/>
        </authorList>
    </citation>
    <scope>NUCLEOTIDE SEQUENCE [LARGE SCALE GENOMIC DNA]</scope>
    <source>
        <strain evidence="2">PS312</strain>
    </source>
</reference>
<gene>
    <name evidence="1" type="primary">WBGene00276793</name>
</gene>
<evidence type="ECO:0000313" key="2">
    <source>
        <dbReference type="Proteomes" id="UP000005239"/>
    </source>
</evidence>
<dbReference type="AlphaFoldDB" id="A0A2A6CFG7"/>
<protein>
    <submittedName>
        <fullName evidence="1">Uncharacterized protein</fullName>
    </submittedName>
</protein>
<organism evidence="1 2">
    <name type="scientific">Pristionchus pacificus</name>
    <name type="common">Parasitic nematode worm</name>
    <dbReference type="NCBI Taxonomy" id="54126"/>
    <lineage>
        <taxon>Eukaryota</taxon>
        <taxon>Metazoa</taxon>
        <taxon>Ecdysozoa</taxon>
        <taxon>Nematoda</taxon>
        <taxon>Chromadorea</taxon>
        <taxon>Rhabditida</taxon>
        <taxon>Rhabditina</taxon>
        <taxon>Diplogasteromorpha</taxon>
        <taxon>Diplogasteroidea</taxon>
        <taxon>Neodiplogasteridae</taxon>
        <taxon>Pristionchus</taxon>
    </lineage>
</organism>
<sequence>MVRPCGDGHIQKAVQLGSANSQARSCPKEVRTGL</sequence>
<proteinExistence type="predicted"/>
<evidence type="ECO:0000313" key="1">
    <source>
        <dbReference type="EnsemblMetazoa" id="PPA38424.1"/>
    </source>
</evidence>
<accession>A0A8R1UTA7</accession>
<name>A0A2A6CFG7_PRIPA</name>
<dbReference type="Proteomes" id="UP000005239">
    <property type="component" value="Unassembled WGS sequence"/>
</dbReference>
<reference evidence="1" key="2">
    <citation type="submission" date="2022-06" db="UniProtKB">
        <authorList>
            <consortium name="EnsemblMetazoa"/>
        </authorList>
    </citation>
    <scope>IDENTIFICATION</scope>
    <source>
        <strain evidence="1">PS312</strain>
    </source>
</reference>
<dbReference type="EnsemblMetazoa" id="PPA38424.1">
    <property type="protein sequence ID" value="PPA38424.1"/>
    <property type="gene ID" value="WBGene00276793"/>
</dbReference>
<accession>A0A2A6CFG7</accession>
<keyword evidence="2" id="KW-1185">Reference proteome</keyword>